<protein>
    <submittedName>
        <fullName evidence="6">HTH-type transcriptional regulator CynR</fullName>
    </submittedName>
</protein>
<accession>A0A1Y5RZJ9</accession>
<reference evidence="6 7" key="1">
    <citation type="submission" date="2017-03" db="EMBL/GenBank/DDBJ databases">
        <authorList>
            <person name="Afonso C.L."/>
            <person name="Miller P.J."/>
            <person name="Scott M.A."/>
            <person name="Spackman E."/>
            <person name="Goraichik I."/>
            <person name="Dimitrov K.M."/>
            <person name="Suarez D.L."/>
            <person name="Swayne D.E."/>
        </authorList>
    </citation>
    <scope>NUCLEOTIDE SEQUENCE [LARGE SCALE GENOMIC DNA]</scope>
    <source>
        <strain evidence="6 7">CECT 8620</strain>
    </source>
</reference>
<dbReference type="EMBL" id="FWFS01000002">
    <property type="protein sequence ID" value="SLN26587.1"/>
    <property type="molecule type" value="Genomic_DNA"/>
</dbReference>
<evidence type="ECO:0000313" key="7">
    <source>
        <dbReference type="Proteomes" id="UP000193862"/>
    </source>
</evidence>
<evidence type="ECO:0000256" key="2">
    <source>
        <dbReference type="ARBA" id="ARBA00023015"/>
    </source>
</evidence>
<keyword evidence="3" id="KW-0238">DNA-binding</keyword>
<dbReference type="GO" id="GO:0010628">
    <property type="term" value="P:positive regulation of gene expression"/>
    <property type="evidence" value="ECO:0007669"/>
    <property type="project" value="TreeGrafter"/>
</dbReference>
<dbReference type="AlphaFoldDB" id="A0A1Y5RZJ9"/>
<dbReference type="OrthoDB" id="8479870at2"/>
<dbReference type="RefSeq" id="WP_085835639.1">
    <property type="nucleotide sequence ID" value="NZ_FWFS01000002.1"/>
</dbReference>
<sequence>MSKDAKLHAHRLLSYPGVTLRHLEIFAKMMSGSTTAEVAETLGVSQPAVSVSIRQLEETLGLVLFERSGRRLSPTDTAVLLNEDVSSVMLALRGFSRRAADLSQGVTGRLRIVSTPPLGYSHAPEALARLYEHFPALSASYDVRRISEVYTAVQTGEADIGLAVFDGNRDTALQITPIHKTRMVALVPSDSDLASAHLVAPEDLKARPYIGLENDSIFGQVIRSSFRARAVAYDPRIEVRFCATAAALVEQGIGVAMVDPYSASSYSFPNVVRLPFAPAIEVSACVVTRRGIPHSSQLRTFTTLLKDVLHQKELSLPL</sequence>
<dbReference type="Gene3D" id="3.40.190.290">
    <property type="match status" value="1"/>
</dbReference>
<dbReference type="InterPro" id="IPR005119">
    <property type="entry name" value="LysR_subst-bd"/>
</dbReference>
<dbReference type="PANTHER" id="PTHR30427">
    <property type="entry name" value="TRANSCRIPTIONAL ACTIVATOR PROTEIN LYSR"/>
    <property type="match status" value="1"/>
</dbReference>
<dbReference type="GO" id="GO:0003700">
    <property type="term" value="F:DNA-binding transcription factor activity"/>
    <property type="evidence" value="ECO:0007669"/>
    <property type="project" value="InterPro"/>
</dbReference>
<dbReference type="Proteomes" id="UP000193862">
    <property type="component" value="Unassembled WGS sequence"/>
</dbReference>
<dbReference type="SUPFAM" id="SSF53850">
    <property type="entry name" value="Periplasmic binding protein-like II"/>
    <property type="match status" value="1"/>
</dbReference>
<dbReference type="InterPro" id="IPR000847">
    <property type="entry name" value="LysR_HTH_N"/>
</dbReference>
<dbReference type="PRINTS" id="PR00039">
    <property type="entry name" value="HTHLYSR"/>
</dbReference>
<dbReference type="InterPro" id="IPR036388">
    <property type="entry name" value="WH-like_DNA-bd_sf"/>
</dbReference>
<evidence type="ECO:0000256" key="3">
    <source>
        <dbReference type="ARBA" id="ARBA00023125"/>
    </source>
</evidence>
<dbReference type="Pfam" id="PF00126">
    <property type="entry name" value="HTH_1"/>
    <property type="match status" value="1"/>
</dbReference>
<proteinExistence type="inferred from homology"/>
<dbReference type="Pfam" id="PF03466">
    <property type="entry name" value="LysR_substrate"/>
    <property type="match status" value="1"/>
</dbReference>
<keyword evidence="4" id="KW-0804">Transcription</keyword>
<evidence type="ECO:0000256" key="1">
    <source>
        <dbReference type="ARBA" id="ARBA00009437"/>
    </source>
</evidence>
<dbReference type="InterPro" id="IPR036390">
    <property type="entry name" value="WH_DNA-bd_sf"/>
</dbReference>
<dbReference type="Gene3D" id="1.10.10.10">
    <property type="entry name" value="Winged helix-like DNA-binding domain superfamily/Winged helix DNA-binding domain"/>
    <property type="match status" value="1"/>
</dbReference>
<gene>
    <name evidence="6" type="primary">cynR_2</name>
    <name evidence="6" type="ORF">AQS8620_00793</name>
</gene>
<dbReference type="CDD" id="cd00090">
    <property type="entry name" value="HTH_ARSR"/>
    <property type="match status" value="1"/>
</dbReference>
<dbReference type="InterPro" id="IPR011991">
    <property type="entry name" value="ArsR-like_HTH"/>
</dbReference>
<evidence type="ECO:0000259" key="5">
    <source>
        <dbReference type="PROSITE" id="PS50931"/>
    </source>
</evidence>
<keyword evidence="2" id="KW-0805">Transcription regulation</keyword>
<dbReference type="GO" id="GO:0043565">
    <property type="term" value="F:sequence-specific DNA binding"/>
    <property type="evidence" value="ECO:0007669"/>
    <property type="project" value="TreeGrafter"/>
</dbReference>
<dbReference type="PROSITE" id="PS50931">
    <property type="entry name" value="HTH_LYSR"/>
    <property type="match status" value="1"/>
</dbReference>
<feature type="domain" description="HTH lysR-type" evidence="5">
    <location>
        <begin position="18"/>
        <end position="75"/>
    </location>
</feature>
<dbReference type="PANTHER" id="PTHR30427:SF1">
    <property type="entry name" value="TRANSCRIPTIONAL ACTIVATOR PROTEIN LYSR"/>
    <property type="match status" value="1"/>
</dbReference>
<dbReference type="SUPFAM" id="SSF46785">
    <property type="entry name" value="Winged helix' DNA-binding domain"/>
    <property type="match status" value="1"/>
</dbReference>
<evidence type="ECO:0000256" key="4">
    <source>
        <dbReference type="ARBA" id="ARBA00023163"/>
    </source>
</evidence>
<keyword evidence="7" id="KW-1185">Reference proteome</keyword>
<evidence type="ECO:0000313" key="6">
    <source>
        <dbReference type="EMBL" id="SLN26587.1"/>
    </source>
</evidence>
<organism evidence="6 7">
    <name type="scientific">Aquimixticola soesokkakensis</name>
    <dbReference type="NCBI Taxonomy" id="1519096"/>
    <lineage>
        <taxon>Bacteria</taxon>
        <taxon>Pseudomonadati</taxon>
        <taxon>Pseudomonadota</taxon>
        <taxon>Alphaproteobacteria</taxon>
        <taxon>Rhodobacterales</taxon>
        <taxon>Paracoccaceae</taxon>
        <taxon>Aquimixticola</taxon>
    </lineage>
</organism>
<name>A0A1Y5RZJ9_9RHOB</name>
<comment type="similarity">
    <text evidence="1">Belongs to the LysR transcriptional regulatory family.</text>
</comment>